<organism evidence="2 3">
    <name type="scientific">Muntiacus reevesi</name>
    <name type="common">Reeves' muntjac</name>
    <name type="synonym">Cervus reevesi</name>
    <dbReference type="NCBI Taxonomy" id="9886"/>
    <lineage>
        <taxon>Eukaryota</taxon>
        <taxon>Metazoa</taxon>
        <taxon>Chordata</taxon>
        <taxon>Craniata</taxon>
        <taxon>Vertebrata</taxon>
        <taxon>Euteleostomi</taxon>
        <taxon>Mammalia</taxon>
        <taxon>Eutheria</taxon>
        <taxon>Laurasiatheria</taxon>
        <taxon>Artiodactyla</taxon>
        <taxon>Ruminantia</taxon>
        <taxon>Pecora</taxon>
        <taxon>Cervidae</taxon>
        <taxon>Muntiacinae</taxon>
        <taxon>Muntiacus</taxon>
    </lineage>
</organism>
<dbReference type="Proteomes" id="UP000326062">
    <property type="component" value="Unassembled WGS sequence"/>
</dbReference>
<proteinExistence type="predicted"/>
<dbReference type="Pfam" id="PF17906">
    <property type="entry name" value="HTH_48"/>
    <property type="match status" value="1"/>
</dbReference>
<dbReference type="GO" id="GO:0003697">
    <property type="term" value="F:single-stranded DNA binding"/>
    <property type="evidence" value="ECO:0007669"/>
    <property type="project" value="TreeGrafter"/>
</dbReference>
<keyword evidence="3" id="KW-1185">Reference proteome</keyword>
<comment type="caution">
    <text evidence="2">The sequence shown here is derived from an EMBL/GenBank/DDBJ whole genome shotgun (WGS) entry which is preliminary data.</text>
</comment>
<dbReference type="InterPro" id="IPR052709">
    <property type="entry name" value="Transposase-MT_Hybrid"/>
</dbReference>
<evidence type="ECO:0000313" key="3">
    <source>
        <dbReference type="Proteomes" id="UP000326062"/>
    </source>
</evidence>
<dbReference type="GO" id="GO:0031297">
    <property type="term" value="P:replication fork processing"/>
    <property type="evidence" value="ECO:0007669"/>
    <property type="project" value="TreeGrafter"/>
</dbReference>
<dbReference type="GO" id="GO:0006303">
    <property type="term" value="P:double-strand break repair via nonhomologous end joining"/>
    <property type="evidence" value="ECO:0007669"/>
    <property type="project" value="TreeGrafter"/>
</dbReference>
<dbReference type="EMBL" id="VCEB01000469">
    <property type="protein sequence ID" value="KAB0353739.1"/>
    <property type="molecule type" value="Genomic_DNA"/>
</dbReference>
<dbReference type="GO" id="GO:0005634">
    <property type="term" value="C:nucleus"/>
    <property type="evidence" value="ECO:0007669"/>
    <property type="project" value="TreeGrafter"/>
</dbReference>
<dbReference type="PANTHER" id="PTHR46060:SF2">
    <property type="entry name" value="HISTONE-LYSINE N-METHYLTRANSFERASE SETMAR"/>
    <property type="match status" value="1"/>
</dbReference>
<dbReference type="GO" id="GO:0046975">
    <property type="term" value="F:histone H3K36 methyltransferase activity"/>
    <property type="evidence" value="ECO:0007669"/>
    <property type="project" value="TreeGrafter"/>
</dbReference>
<dbReference type="InterPro" id="IPR041426">
    <property type="entry name" value="Mos1_HTH"/>
</dbReference>
<dbReference type="AlphaFoldDB" id="A0A5N3VXP3"/>
<protein>
    <recommendedName>
        <fullName evidence="1">Mos1 transposase HTH domain-containing protein</fullName>
    </recommendedName>
</protein>
<dbReference type="GO" id="GO:0000014">
    <property type="term" value="F:single-stranded DNA endodeoxyribonuclease activity"/>
    <property type="evidence" value="ECO:0007669"/>
    <property type="project" value="TreeGrafter"/>
</dbReference>
<accession>A0A5N3VXP3</accession>
<evidence type="ECO:0000259" key="1">
    <source>
        <dbReference type="Pfam" id="PF17906"/>
    </source>
</evidence>
<gene>
    <name evidence="2" type="ORF">FD755_023565</name>
</gene>
<reference evidence="2 3" key="1">
    <citation type="submission" date="2019-06" db="EMBL/GenBank/DDBJ databases">
        <title>Discovery of a novel chromosome fission-fusion reversal in muntjac.</title>
        <authorList>
            <person name="Mudd A.B."/>
            <person name="Bredeson J.V."/>
            <person name="Baum R."/>
            <person name="Hockemeyer D."/>
            <person name="Rokhsar D.S."/>
        </authorList>
    </citation>
    <scope>NUCLEOTIDE SEQUENCE [LARGE SCALE GENOMIC DNA]</scope>
    <source>
        <strain evidence="2">UCam_UCB_Mr</strain>
        <tissue evidence="2">Fibroblast cell line</tissue>
    </source>
</reference>
<dbReference type="GO" id="GO:0035861">
    <property type="term" value="C:site of double-strand break"/>
    <property type="evidence" value="ECO:0007669"/>
    <property type="project" value="TreeGrafter"/>
</dbReference>
<dbReference type="GO" id="GO:0042800">
    <property type="term" value="F:histone H3K4 methyltransferase activity"/>
    <property type="evidence" value="ECO:0007669"/>
    <property type="project" value="TreeGrafter"/>
</dbReference>
<dbReference type="GO" id="GO:0044547">
    <property type="term" value="F:DNA topoisomerase binding"/>
    <property type="evidence" value="ECO:0007669"/>
    <property type="project" value="TreeGrafter"/>
</dbReference>
<evidence type="ECO:0000313" key="2">
    <source>
        <dbReference type="EMBL" id="KAB0353739.1"/>
    </source>
</evidence>
<dbReference type="PANTHER" id="PTHR46060">
    <property type="entry name" value="MARINER MOS1 TRANSPOSASE-LIKE PROTEIN"/>
    <property type="match status" value="1"/>
</dbReference>
<dbReference type="GO" id="GO:0000729">
    <property type="term" value="P:DNA double-strand break processing"/>
    <property type="evidence" value="ECO:0007669"/>
    <property type="project" value="TreeGrafter"/>
</dbReference>
<dbReference type="GO" id="GO:0015074">
    <property type="term" value="P:DNA integration"/>
    <property type="evidence" value="ECO:0007669"/>
    <property type="project" value="TreeGrafter"/>
</dbReference>
<name>A0A5N3VXP3_MUNRE</name>
<dbReference type="GO" id="GO:0000793">
    <property type="term" value="C:condensed chromosome"/>
    <property type="evidence" value="ECO:0007669"/>
    <property type="project" value="TreeGrafter"/>
</dbReference>
<dbReference type="GO" id="GO:0003690">
    <property type="term" value="F:double-stranded DNA binding"/>
    <property type="evidence" value="ECO:0007669"/>
    <property type="project" value="TreeGrafter"/>
</dbReference>
<dbReference type="Gene3D" id="1.10.10.1450">
    <property type="match status" value="1"/>
</dbReference>
<sequence length="127" mass="14812">MGCKAAETTCNINNAFGPGNVNMCTMQWWFKKFYKGEKNLKDKEHRGWPLEVDNDQLRAITEADPLIYTREVAKELNINYSMVIQHLKQIGKVKNLIMSSLILHNNEPFLDWIVMCKAKCVLHNNWQ</sequence>
<dbReference type="GO" id="GO:0044774">
    <property type="term" value="P:mitotic DNA integrity checkpoint signaling"/>
    <property type="evidence" value="ECO:0007669"/>
    <property type="project" value="TreeGrafter"/>
</dbReference>
<feature type="domain" description="Mos1 transposase HTH" evidence="1">
    <location>
        <begin position="4"/>
        <end position="37"/>
    </location>
</feature>